<evidence type="ECO:0000313" key="2">
    <source>
        <dbReference type="Proteomes" id="UP000268229"/>
    </source>
</evidence>
<organism evidence="1 2">
    <name type="scientific">Neisseria animaloris</name>
    <dbReference type="NCBI Taxonomy" id="326522"/>
    <lineage>
        <taxon>Bacteria</taxon>
        <taxon>Pseudomonadati</taxon>
        <taxon>Pseudomonadota</taxon>
        <taxon>Betaproteobacteria</taxon>
        <taxon>Neisseriales</taxon>
        <taxon>Neisseriaceae</taxon>
        <taxon>Neisseria</taxon>
    </lineage>
</organism>
<keyword evidence="2" id="KW-1185">Reference proteome</keyword>
<sequence>MVIYIVLSIIWPKDIRPSEKAIESNKGNILKRYLSFWNLYLDEAIKRIE</sequence>
<dbReference type="KEGG" id="nani:NCTC12227_00740"/>
<dbReference type="EMBL" id="LR134516">
    <property type="protein sequence ID" value="VEJ21018.1"/>
    <property type="molecule type" value="Genomic_DNA"/>
</dbReference>
<proteinExistence type="predicted"/>
<accession>A0A3S5F6H2</accession>
<name>A0A3S5F6H2_9NEIS</name>
<dbReference type="Proteomes" id="UP000268229">
    <property type="component" value="Chromosome"/>
</dbReference>
<dbReference type="AlphaFoldDB" id="A0A3S5F6H2"/>
<reference evidence="1 2" key="1">
    <citation type="submission" date="2018-12" db="EMBL/GenBank/DDBJ databases">
        <authorList>
            <consortium name="Pathogen Informatics"/>
        </authorList>
    </citation>
    <scope>NUCLEOTIDE SEQUENCE [LARGE SCALE GENOMIC DNA]</scope>
    <source>
        <strain evidence="1 2">NCTC12227</strain>
    </source>
</reference>
<evidence type="ECO:0000313" key="1">
    <source>
        <dbReference type="EMBL" id="VEJ21018.1"/>
    </source>
</evidence>
<gene>
    <name evidence="1" type="ORF">NCTC12227_00740</name>
</gene>
<protein>
    <submittedName>
        <fullName evidence="1">Uncharacterized protein</fullName>
    </submittedName>
</protein>